<keyword evidence="2" id="KW-0472">Membrane</keyword>
<protein>
    <submittedName>
        <fullName evidence="3">Putative membrane-anchored protein</fullName>
    </submittedName>
</protein>
<organism evidence="3 4">
    <name type="scientific">Neorhizobium galegae bv. officinalis</name>
    <dbReference type="NCBI Taxonomy" id="323656"/>
    <lineage>
        <taxon>Bacteria</taxon>
        <taxon>Pseudomonadati</taxon>
        <taxon>Pseudomonadota</taxon>
        <taxon>Alphaproteobacteria</taxon>
        <taxon>Hyphomicrobiales</taxon>
        <taxon>Rhizobiaceae</taxon>
        <taxon>Rhizobium/Agrobacterium group</taxon>
        <taxon>Neorhizobium</taxon>
    </lineage>
</organism>
<proteinExistence type="predicted"/>
<evidence type="ECO:0000256" key="2">
    <source>
        <dbReference type="SAM" id="Phobius"/>
    </source>
</evidence>
<gene>
    <name evidence="3" type="ORF">NGAL_HAMBI1145_13840</name>
</gene>
<feature type="region of interest" description="Disordered" evidence="1">
    <location>
        <begin position="1"/>
        <end position="21"/>
    </location>
</feature>
<feature type="compositionally biased region" description="Basic and acidic residues" evidence="1">
    <location>
        <begin position="1"/>
        <end position="10"/>
    </location>
</feature>
<keyword evidence="2" id="KW-1133">Transmembrane helix</keyword>
<evidence type="ECO:0000313" key="4">
    <source>
        <dbReference type="Proteomes" id="UP000046176"/>
    </source>
</evidence>
<keyword evidence="2" id="KW-0812">Transmembrane</keyword>
<evidence type="ECO:0000256" key="1">
    <source>
        <dbReference type="SAM" id="MobiDB-lite"/>
    </source>
</evidence>
<accession>A0A0T7FCF3</accession>
<evidence type="ECO:0000313" key="3">
    <source>
        <dbReference type="EMBL" id="CDZ32613.1"/>
    </source>
</evidence>
<feature type="transmembrane region" description="Helical" evidence="2">
    <location>
        <begin position="221"/>
        <end position="241"/>
    </location>
</feature>
<dbReference type="OrthoDB" id="118340at2"/>
<dbReference type="AlphaFoldDB" id="A0A0T7FCF3"/>
<dbReference type="Proteomes" id="UP000046176">
    <property type="component" value="Unassembled WGS sequence"/>
</dbReference>
<dbReference type="EMBL" id="CCRH01000003">
    <property type="protein sequence ID" value="CDZ32613.1"/>
    <property type="molecule type" value="Genomic_DNA"/>
</dbReference>
<dbReference type="RefSeq" id="WP_046665628.1">
    <property type="nucleotide sequence ID" value="NZ_CCRH01000003.1"/>
</dbReference>
<name>A0A0T7FCF3_NEOGA</name>
<reference evidence="3 4" key="1">
    <citation type="submission" date="2014-08" db="EMBL/GenBank/DDBJ databases">
        <authorList>
            <person name="Chen Y.-H."/>
        </authorList>
    </citation>
    <scope>NUCLEOTIDE SEQUENCE [LARGE SCALE GENOMIC DNA]</scope>
</reference>
<sequence length="243" mass="26430">MTSPAERPDAASEQDNVKPMNGRVDAVDMGRIFGWAFDPMAPDQRLTIRVLLDGKVIAEAVADRNRPDLRRNGIGDGKHAFEIALPDPLHSRANDVVVMARNESGSEQALRVPQPNEQAAEALIAAPLAKVLDKLDVLMASQRQLQVSQRSLQRAPEIDGDKAETTGLTEIGNAVESLKVEVSQRLNDLDVHLMRLDGVVAGMEKNLNTMKKRASAEFKPMLLLLFVLVGFAAGASLVLIARI</sequence>